<evidence type="ECO:0000313" key="3">
    <source>
        <dbReference type="Proteomes" id="UP000010411"/>
    </source>
</evidence>
<feature type="compositionally biased region" description="Basic and acidic residues" evidence="1">
    <location>
        <begin position="21"/>
        <end position="36"/>
    </location>
</feature>
<protein>
    <submittedName>
        <fullName evidence="2">Uncharacterized protein</fullName>
    </submittedName>
</protein>
<keyword evidence="3" id="KW-1185">Reference proteome</keyword>
<feature type="region of interest" description="Disordered" evidence="1">
    <location>
        <begin position="1"/>
        <end position="69"/>
    </location>
</feature>
<proteinExistence type="predicted"/>
<gene>
    <name evidence="2" type="ORF">STRIP9103_08420</name>
</gene>
<comment type="caution">
    <text evidence="2">The sequence shown here is derived from an EMBL/GenBank/DDBJ whole genome shotgun (WGS) entry which is preliminary data.</text>
</comment>
<accession>L1KXS1</accession>
<sequence length="69" mass="7408">MDEAAESLLQTLVDAALPDSPKLRPRAESRGPRAEGEGGGQRAKAEGGEQRCLAKPPWPSRAPRSTSRR</sequence>
<evidence type="ECO:0000313" key="2">
    <source>
        <dbReference type="EMBL" id="EKX65636.1"/>
    </source>
</evidence>
<dbReference type="Proteomes" id="UP000010411">
    <property type="component" value="Unassembled WGS sequence"/>
</dbReference>
<dbReference type="AlphaFoldDB" id="L1KXS1"/>
<reference evidence="2 3" key="1">
    <citation type="submission" date="2012-11" db="EMBL/GenBank/DDBJ databases">
        <authorList>
            <person name="Huguet-Tapia J.C."/>
            <person name="Durkin A.S."/>
            <person name="Pettis G.S."/>
            <person name="Badger J.H."/>
        </authorList>
    </citation>
    <scope>NUCLEOTIDE SEQUENCE [LARGE SCALE GENOMIC DNA]</scope>
    <source>
        <strain evidence="2 3">91-03</strain>
    </source>
</reference>
<dbReference type="EMBL" id="AEJC01000275">
    <property type="protein sequence ID" value="EKX65636.1"/>
    <property type="molecule type" value="Genomic_DNA"/>
</dbReference>
<evidence type="ECO:0000256" key="1">
    <source>
        <dbReference type="SAM" id="MobiDB-lite"/>
    </source>
</evidence>
<name>L1KXS1_9ACTN</name>
<organism evidence="2 3">
    <name type="scientific">Streptomyces ipomoeae 91-03</name>
    <dbReference type="NCBI Taxonomy" id="698759"/>
    <lineage>
        <taxon>Bacteria</taxon>
        <taxon>Bacillati</taxon>
        <taxon>Actinomycetota</taxon>
        <taxon>Actinomycetes</taxon>
        <taxon>Kitasatosporales</taxon>
        <taxon>Streptomycetaceae</taxon>
        <taxon>Streptomyces</taxon>
    </lineage>
</organism>